<accession>A0AA86R560</accession>
<dbReference type="Proteomes" id="UP001642409">
    <property type="component" value="Unassembled WGS sequence"/>
</dbReference>
<sequence length="126" mass="14997">MKQFQYNQQNKKLDQQMIEKYKSKIENRALKIGRELIVFNLEFIQYLDINKLELENCCNLQPKLINNRIKELIVYNCDGFNLEEFQLENLEVLKCKCQVQDANCSQEFKDAFVHSKVLQTEGIESQ</sequence>
<evidence type="ECO:0000313" key="1">
    <source>
        <dbReference type="EMBL" id="CAI9966064.1"/>
    </source>
</evidence>
<dbReference type="AlphaFoldDB" id="A0AA86R560"/>
<dbReference type="EMBL" id="CATOUU010000998">
    <property type="protein sequence ID" value="CAI9966064.1"/>
    <property type="molecule type" value="Genomic_DNA"/>
</dbReference>
<organism evidence="1">
    <name type="scientific">Hexamita inflata</name>
    <dbReference type="NCBI Taxonomy" id="28002"/>
    <lineage>
        <taxon>Eukaryota</taxon>
        <taxon>Metamonada</taxon>
        <taxon>Diplomonadida</taxon>
        <taxon>Hexamitidae</taxon>
        <taxon>Hexamitinae</taxon>
        <taxon>Hexamita</taxon>
    </lineage>
</organism>
<proteinExistence type="predicted"/>
<evidence type="ECO:0000313" key="2">
    <source>
        <dbReference type="EMBL" id="CAL6009295.1"/>
    </source>
</evidence>
<reference evidence="2 3" key="2">
    <citation type="submission" date="2024-07" db="EMBL/GenBank/DDBJ databases">
        <authorList>
            <person name="Akdeniz Z."/>
        </authorList>
    </citation>
    <scope>NUCLEOTIDE SEQUENCE [LARGE SCALE GENOMIC DNA]</scope>
</reference>
<protein>
    <submittedName>
        <fullName evidence="2">Hypothetical_protein</fullName>
    </submittedName>
</protein>
<reference evidence="1" key="1">
    <citation type="submission" date="2023-06" db="EMBL/GenBank/DDBJ databases">
        <authorList>
            <person name="Kurt Z."/>
        </authorList>
    </citation>
    <scope>NUCLEOTIDE SEQUENCE</scope>
</reference>
<dbReference type="EMBL" id="CAXDID020000059">
    <property type="protein sequence ID" value="CAL6009295.1"/>
    <property type="molecule type" value="Genomic_DNA"/>
</dbReference>
<evidence type="ECO:0000313" key="3">
    <source>
        <dbReference type="Proteomes" id="UP001642409"/>
    </source>
</evidence>
<comment type="caution">
    <text evidence="1">The sequence shown here is derived from an EMBL/GenBank/DDBJ whole genome shotgun (WGS) entry which is preliminary data.</text>
</comment>
<name>A0AA86R560_9EUKA</name>
<keyword evidence="3" id="KW-1185">Reference proteome</keyword>
<gene>
    <name evidence="2" type="ORF">HINF_LOCUS21531</name>
    <name evidence="1" type="ORF">HINF_LOCUS53709</name>
</gene>